<dbReference type="InterPro" id="IPR029017">
    <property type="entry name" value="Enolase-like_N"/>
</dbReference>
<feature type="binding site" evidence="6">
    <location>
        <position position="179"/>
    </location>
    <ligand>
        <name>Mg(2+)</name>
        <dbReference type="ChEBI" id="CHEBI:18420"/>
    </ligand>
</feature>
<comment type="cofactor">
    <cofactor evidence="6 7">
        <name>Mg(2+)</name>
        <dbReference type="ChEBI" id="CHEBI:18420"/>
    </cofactor>
    <text evidence="6 7">Binds 1 Mg(2+) ion per subunit.</text>
</comment>
<dbReference type="SMART" id="SM00922">
    <property type="entry name" value="MR_MLE"/>
    <property type="match status" value="1"/>
</dbReference>
<evidence type="ECO:0000313" key="9">
    <source>
        <dbReference type="EMBL" id="SIR34169.1"/>
    </source>
</evidence>
<keyword evidence="10" id="KW-1185">Reference proteome</keyword>
<protein>
    <recommendedName>
        <fullName evidence="7">Dipeptide epimerase</fullName>
        <ecNumber evidence="7">5.1.1.-</ecNumber>
    </recommendedName>
</protein>
<feature type="binding site" evidence="6">
    <location>
        <position position="230"/>
    </location>
    <ligand>
        <name>Mg(2+)</name>
        <dbReference type="ChEBI" id="CHEBI:18420"/>
    </ligand>
</feature>
<dbReference type="SUPFAM" id="SSF54826">
    <property type="entry name" value="Enolase N-terminal domain-like"/>
    <property type="match status" value="1"/>
</dbReference>
<keyword evidence="2 6" id="KW-0479">Metal-binding</keyword>
<comment type="similarity">
    <text evidence="1 7">Belongs to the mandelate racemase/muconate lactonizing enzyme family.</text>
</comment>
<reference evidence="10" key="1">
    <citation type="submission" date="2017-01" db="EMBL/GenBank/DDBJ databases">
        <authorList>
            <person name="Varghese N."/>
            <person name="Submissions S."/>
        </authorList>
    </citation>
    <scope>NUCLEOTIDE SEQUENCE [LARGE SCALE GENOMIC DNA]</scope>
    <source>
        <strain evidence="10">DM9</strain>
    </source>
</reference>
<feature type="active site" description="Proton acceptor; specific for (S)-substrate epimerization" evidence="5">
    <location>
        <position position="252"/>
    </location>
</feature>
<evidence type="ECO:0000256" key="4">
    <source>
        <dbReference type="ARBA" id="ARBA00023235"/>
    </source>
</evidence>
<evidence type="ECO:0000256" key="2">
    <source>
        <dbReference type="ARBA" id="ARBA00022723"/>
    </source>
</evidence>
<dbReference type="InterPro" id="IPR013342">
    <property type="entry name" value="Mandelate_racemase_C"/>
</dbReference>
<dbReference type="AlphaFoldDB" id="A0A1N7A563"/>
<dbReference type="InterPro" id="IPR013341">
    <property type="entry name" value="Mandelate_racemase_N_dom"/>
</dbReference>
<dbReference type="Gene3D" id="3.30.390.10">
    <property type="entry name" value="Enolase-like, N-terminal domain"/>
    <property type="match status" value="1"/>
</dbReference>
<dbReference type="RefSeq" id="WP_200805487.1">
    <property type="nucleotide sequence ID" value="NZ_FTNM01000005.1"/>
</dbReference>
<accession>A0A1N7A563</accession>
<dbReference type="CDD" id="cd03319">
    <property type="entry name" value="L-Ala-DL-Glu_epimerase"/>
    <property type="match status" value="1"/>
</dbReference>
<evidence type="ECO:0000256" key="7">
    <source>
        <dbReference type="RuleBase" id="RU366006"/>
    </source>
</evidence>
<dbReference type="PANTHER" id="PTHR48080:SF3">
    <property type="entry name" value="ENOLASE SUPERFAMILY MEMBER DDB_G0284701"/>
    <property type="match status" value="1"/>
</dbReference>
<dbReference type="EC" id="5.1.1.-" evidence="7"/>
<feature type="active site" description="Proton acceptor; specific for (R)-substrate epimerization" evidence="5">
    <location>
        <position position="155"/>
    </location>
</feature>
<dbReference type="SFLD" id="SFLDS00001">
    <property type="entry name" value="Enolase"/>
    <property type="match status" value="1"/>
</dbReference>
<evidence type="ECO:0000256" key="6">
    <source>
        <dbReference type="PIRSR" id="PIRSR634603-3"/>
    </source>
</evidence>
<sequence length="339" mass="37707">MLKLTIRSFDLPLRHTFTISYDSRDVQPTMIVELQHGEHKGYGEATSNPYYGFTIESMTAALENIREQIESTELTSPEEFWAQMQPHLTDNPFALCALDLAANDLFGKMKGQPLYKIWGLEAKNMPLTNYTIGIDTVENMVKKLQEMPWPLYKIKLGTKEDVAIIKELRKHTDAIFRVDANCAWGMEETIENSKQLKELGVQFIEQPMKADDLEGMKQVYERSELPLIADESCITESDVSKCHGLFHGVNIKLVKCGGLTPARRMIAEAKSLGMKVMVGCMTESSVGISAIAQLLPMLDYVDMDGALLLSKDIATGVTIEQGKVSYSENVNGTGAALIA</sequence>
<dbReference type="GO" id="GO:0016855">
    <property type="term" value="F:racemase and epimerase activity, acting on amino acids and derivatives"/>
    <property type="evidence" value="ECO:0007669"/>
    <property type="project" value="UniProtKB-UniRule"/>
</dbReference>
<dbReference type="STRING" id="1077936.SAMN05421545_3226"/>
<feature type="domain" description="Mandelate racemase/muconate lactonizing enzyme C-terminal" evidence="8">
    <location>
        <begin position="137"/>
        <end position="226"/>
    </location>
</feature>
<keyword evidence="3 6" id="KW-0460">Magnesium</keyword>
<dbReference type="InterPro" id="IPR034593">
    <property type="entry name" value="DgoD-like"/>
</dbReference>
<dbReference type="Pfam" id="PF13378">
    <property type="entry name" value="MR_MLE_C"/>
    <property type="match status" value="1"/>
</dbReference>
<organism evidence="9 10">
    <name type="scientific">Pontibacter lucknowensis</name>
    <dbReference type="NCBI Taxonomy" id="1077936"/>
    <lineage>
        <taxon>Bacteria</taxon>
        <taxon>Pseudomonadati</taxon>
        <taxon>Bacteroidota</taxon>
        <taxon>Cytophagia</taxon>
        <taxon>Cytophagales</taxon>
        <taxon>Hymenobacteraceae</taxon>
        <taxon>Pontibacter</taxon>
    </lineage>
</organism>
<name>A0A1N7A563_9BACT</name>
<feature type="binding site" evidence="6">
    <location>
        <position position="205"/>
    </location>
    <ligand>
        <name>Mg(2+)</name>
        <dbReference type="ChEBI" id="CHEBI:18420"/>
    </ligand>
</feature>
<dbReference type="InterPro" id="IPR034603">
    <property type="entry name" value="Dipeptide_epimerase"/>
</dbReference>
<dbReference type="InterPro" id="IPR036849">
    <property type="entry name" value="Enolase-like_C_sf"/>
</dbReference>
<dbReference type="Proteomes" id="UP000185924">
    <property type="component" value="Unassembled WGS sequence"/>
</dbReference>
<gene>
    <name evidence="9" type="ORF">SAMN05421545_3226</name>
</gene>
<dbReference type="SUPFAM" id="SSF51604">
    <property type="entry name" value="Enolase C-terminal domain-like"/>
    <property type="match status" value="1"/>
</dbReference>
<dbReference type="InterPro" id="IPR029065">
    <property type="entry name" value="Enolase_C-like"/>
</dbReference>
<evidence type="ECO:0000313" key="10">
    <source>
        <dbReference type="Proteomes" id="UP000185924"/>
    </source>
</evidence>
<dbReference type="SFLD" id="SFLDG00180">
    <property type="entry name" value="muconate_cycloisomerase"/>
    <property type="match status" value="1"/>
</dbReference>
<keyword evidence="4 7" id="KW-0413">Isomerase</keyword>
<evidence type="ECO:0000256" key="3">
    <source>
        <dbReference type="ARBA" id="ARBA00022842"/>
    </source>
</evidence>
<dbReference type="PANTHER" id="PTHR48080">
    <property type="entry name" value="D-GALACTONATE DEHYDRATASE-RELATED"/>
    <property type="match status" value="1"/>
</dbReference>
<dbReference type="Gene3D" id="3.20.20.120">
    <property type="entry name" value="Enolase-like C-terminal domain"/>
    <property type="match status" value="1"/>
</dbReference>
<dbReference type="Pfam" id="PF02746">
    <property type="entry name" value="MR_MLE_N"/>
    <property type="match status" value="1"/>
</dbReference>
<dbReference type="EMBL" id="FTNM01000005">
    <property type="protein sequence ID" value="SIR34169.1"/>
    <property type="molecule type" value="Genomic_DNA"/>
</dbReference>
<dbReference type="GO" id="GO:0000287">
    <property type="term" value="F:magnesium ion binding"/>
    <property type="evidence" value="ECO:0007669"/>
    <property type="project" value="UniProtKB-ARBA"/>
</dbReference>
<evidence type="ECO:0000256" key="1">
    <source>
        <dbReference type="ARBA" id="ARBA00008031"/>
    </source>
</evidence>
<evidence type="ECO:0000259" key="8">
    <source>
        <dbReference type="SMART" id="SM00922"/>
    </source>
</evidence>
<proteinExistence type="inferred from homology"/>
<evidence type="ECO:0000256" key="5">
    <source>
        <dbReference type="PIRSR" id="PIRSR634603-1"/>
    </source>
</evidence>